<accession>V2PYE6</accession>
<reference evidence="12" key="3">
    <citation type="submission" date="2022-06" db="EMBL/GenBank/DDBJ databases">
        <title>Resources to Facilitate Use of the Altered Schaedler Flora (ASF) Mouse Model to Study Microbiome Function.</title>
        <authorList>
            <person name="Proctor A."/>
            <person name="Parvinroo S."/>
            <person name="Richie T."/>
            <person name="Jia X."/>
            <person name="Lee S.T.M."/>
            <person name="Karp P.D."/>
            <person name="Paley S."/>
            <person name="Kostic A.D."/>
            <person name="Pierre J.F."/>
            <person name="Wannemuehler M.J."/>
            <person name="Phillips G.J."/>
        </authorList>
    </citation>
    <scope>NUCLEOTIDE SEQUENCE</scope>
    <source>
        <strain evidence="12">ASF457</strain>
    </source>
</reference>
<gene>
    <name evidence="12" type="ORF">N508_000417</name>
</gene>
<dbReference type="SUPFAM" id="SSF52141">
    <property type="entry name" value="Uracil-DNA glycosylase-like"/>
    <property type="match status" value="1"/>
</dbReference>
<dbReference type="Proteomes" id="UP000017429">
    <property type="component" value="Chromosome"/>
</dbReference>
<comment type="catalytic activity">
    <reaction evidence="1">
        <text>Hydrolyzes single-stranded DNA or mismatched double-stranded DNA and polynucleotides, releasing free uracil.</text>
        <dbReference type="EC" id="3.2.2.27"/>
    </reaction>
</comment>
<dbReference type="SMART" id="SM00986">
    <property type="entry name" value="UDG"/>
    <property type="match status" value="1"/>
</dbReference>
<protein>
    <recommendedName>
        <fullName evidence="4">Type-4 uracil-DNA glycosylase</fullName>
        <ecNumber evidence="3">3.2.2.27</ecNumber>
    </recommendedName>
</protein>
<dbReference type="Pfam" id="PF03167">
    <property type="entry name" value="UDG"/>
    <property type="match status" value="1"/>
</dbReference>
<keyword evidence="10" id="KW-0411">Iron-sulfur</keyword>
<evidence type="ECO:0000256" key="1">
    <source>
        <dbReference type="ARBA" id="ARBA00001400"/>
    </source>
</evidence>
<dbReference type="InterPro" id="IPR005273">
    <property type="entry name" value="Ura-DNA_glyco_family4"/>
</dbReference>
<keyword evidence="11" id="KW-0234">DNA repair</keyword>
<evidence type="ECO:0000313" key="12">
    <source>
        <dbReference type="EMBL" id="USF23359.1"/>
    </source>
</evidence>
<evidence type="ECO:0000256" key="7">
    <source>
        <dbReference type="ARBA" id="ARBA00022763"/>
    </source>
</evidence>
<evidence type="ECO:0000256" key="2">
    <source>
        <dbReference type="ARBA" id="ARBA00006521"/>
    </source>
</evidence>
<keyword evidence="9" id="KW-0408">Iron</keyword>
<evidence type="ECO:0000256" key="6">
    <source>
        <dbReference type="ARBA" id="ARBA00022723"/>
    </source>
</evidence>
<dbReference type="InterPro" id="IPR036895">
    <property type="entry name" value="Uracil-DNA_glycosylase-like_sf"/>
</dbReference>
<keyword evidence="5" id="KW-0004">4Fe-4S</keyword>
<evidence type="ECO:0000256" key="5">
    <source>
        <dbReference type="ARBA" id="ARBA00022485"/>
    </source>
</evidence>
<evidence type="ECO:0000313" key="13">
    <source>
        <dbReference type="Proteomes" id="UP000017429"/>
    </source>
</evidence>
<name>V2PYE6_9BACT</name>
<evidence type="ECO:0000256" key="4">
    <source>
        <dbReference type="ARBA" id="ARBA00019403"/>
    </source>
</evidence>
<dbReference type="PANTHER" id="PTHR33693:SF1">
    <property type="entry name" value="TYPE-4 URACIL-DNA GLYCOSYLASE"/>
    <property type="match status" value="1"/>
</dbReference>
<evidence type="ECO:0000256" key="3">
    <source>
        <dbReference type="ARBA" id="ARBA00012030"/>
    </source>
</evidence>
<dbReference type="EC" id="3.2.2.27" evidence="3"/>
<dbReference type="KEGG" id="msch:N508_000417"/>
<dbReference type="EMBL" id="CP097562">
    <property type="protein sequence ID" value="USF23359.1"/>
    <property type="molecule type" value="Genomic_DNA"/>
</dbReference>
<dbReference type="SMART" id="SM00987">
    <property type="entry name" value="UreE_C"/>
    <property type="match status" value="1"/>
</dbReference>
<dbReference type="InterPro" id="IPR005122">
    <property type="entry name" value="Uracil-DNA_glycosylase-like"/>
</dbReference>
<dbReference type="GO" id="GO:0006281">
    <property type="term" value="P:DNA repair"/>
    <property type="evidence" value="ECO:0007669"/>
    <property type="project" value="UniProtKB-KW"/>
</dbReference>
<keyword evidence="6" id="KW-0479">Metal-binding</keyword>
<dbReference type="InterPro" id="IPR051536">
    <property type="entry name" value="UDG_Type-4/5"/>
</dbReference>
<dbReference type="PANTHER" id="PTHR33693">
    <property type="entry name" value="TYPE-5 URACIL-DNA GLYCOSYLASE"/>
    <property type="match status" value="1"/>
</dbReference>
<dbReference type="OrthoDB" id="5290748at2"/>
<reference evidence="12" key="1">
    <citation type="journal article" date="2014" name="Genome Announc.">
        <title>Draft genome sequences of the altered schaedler flora, a defined bacterial community from gnotobiotic mice.</title>
        <authorList>
            <person name="Wannemuehler M.J."/>
            <person name="Overstreet A.M."/>
            <person name="Ward D.V."/>
            <person name="Phillips G.J."/>
        </authorList>
    </citation>
    <scope>NUCLEOTIDE SEQUENCE</scope>
    <source>
        <strain evidence="12">ASF457</strain>
    </source>
</reference>
<reference evidence="12" key="2">
    <citation type="submission" date="2022-05" db="EMBL/GenBank/DDBJ databases">
        <authorList>
            <person name="Proctor A.L."/>
            <person name="Phillips G.J."/>
            <person name="Wannemuehler M.J."/>
        </authorList>
    </citation>
    <scope>NUCLEOTIDE SEQUENCE</scope>
    <source>
        <strain evidence="12">ASF457</strain>
    </source>
</reference>
<dbReference type="RefSeq" id="WP_023276426.1">
    <property type="nucleotide sequence ID" value="NZ_CP097562.1"/>
</dbReference>
<evidence type="ECO:0000256" key="8">
    <source>
        <dbReference type="ARBA" id="ARBA00022801"/>
    </source>
</evidence>
<comment type="similarity">
    <text evidence="2">Belongs to the uracil-DNA glycosylase (UDG) superfamily. Type 4 (UDGa) family.</text>
</comment>
<evidence type="ECO:0000256" key="11">
    <source>
        <dbReference type="ARBA" id="ARBA00023204"/>
    </source>
</evidence>
<organism evidence="12 13">
    <name type="scientific">Mucispirillum schaedleri ASF457</name>
    <dbReference type="NCBI Taxonomy" id="1379858"/>
    <lineage>
        <taxon>Bacteria</taxon>
        <taxon>Pseudomonadati</taxon>
        <taxon>Deferribacterota</taxon>
        <taxon>Deferribacteres</taxon>
        <taxon>Deferribacterales</taxon>
        <taxon>Mucispirillaceae</taxon>
        <taxon>Mucispirillum</taxon>
    </lineage>
</organism>
<proteinExistence type="inferred from homology"/>
<dbReference type="CDD" id="cd10030">
    <property type="entry name" value="UDG-F4_TTUDGA_SPO1dp_like"/>
    <property type="match status" value="1"/>
</dbReference>
<dbReference type="GO" id="GO:0004844">
    <property type="term" value="F:uracil DNA N-glycosylase activity"/>
    <property type="evidence" value="ECO:0007669"/>
    <property type="project" value="UniProtKB-EC"/>
</dbReference>
<dbReference type="GO" id="GO:0046872">
    <property type="term" value="F:metal ion binding"/>
    <property type="evidence" value="ECO:0007669"/>
    <property type="project" value="UniProtKB-KW"/>
</dbReference>
<evidence type="ECO:0000256" key="9">
    <source>
        <dbReference type="ARBA" id="ARBA00023004"/>
    </source>
</evidence>
<sequence length="237" mass="26527">MSSFFHNPKSILFGLDDIMAQENKLNCIKQESNMLNSNVILDNGLSKQEQLDKLKVSFTDCDKCGLAATRTNIVFGNGNADTRLMFIGEGPGADEDAQGLPFVGRSGKLLTKMINAMGLSRDDVYIANIVKCRPPNNRNPLAEEAQACIGYLRSQIQIINPEIIVCLGSVSLNFLLQPEGKIKLEISKLRGKWQNFYGYKVLPTFHPSYLLRNPSKKREAWYDLQVVMKELGLEVPK</sequence>
<dbReference type="AlphaFoldDB" id="V2PYE6"/>
<dbReference type="GO" id="GO:0051539">
    <property type="term" value="F:4 iron, 4 sulfur cluster binding"/>
    <property type="evidence" value="ECO:0007669"/>
    <property type="project" value="UniProtKB-KW"/>
</dbReference>
<dbReference type="eggNOG" id="COG1573">
    <property type="taxonomic scope" value="Bacteria"/>
</dbReference>
<evidence type="ECO:0000256" key="10">
    <source>
        <dbReference type="ARBA" id="ARBA00023014"/>
    </source>
</evidence>
<keyword evidence="7" id="KW-0227">DNA damage</keyword>
<dbReference type="Gene3D" id="3.40.470.10">
    <property type="entry name" value="Uracil-DNA glycosylase-like domain"/>
    <property type="match status" value="1"/>
</dbReference>
<keyword evidence="13" id="KW-1185">Reference proteome</keyword>
<dbReference type="NCBIfam" id="TIGR00758">
    <property type="entry name" value="UDG_fam4"/>
    <property type="match status" value="1"/>
</dbReference>
<keyword evidence="8" id="KW-0378">Hydrolase</keyword>